<organism evidence="1">
    <name type="scientific">Haptolina ericina</name>
    <dbReference type="NCBI Taxonomy" id="156174"/>
    <lineage>
        <taxon>Eukaryota</taxon>
        <taxon>Haptista</taxon>
        <taxon>Haptophyta</taxon>
        <taxon>Prymnesiophyceae</taxon>
        <taxon>Prymnesiales</taxon>
        <taxon>Prymnesiaceae</taxon>
        <taxon>Haptolina</taxon>
    </lineage>
</organism>
<reference evidence="1" key="1">
    <citation type="submission" date="2021-01" db="EMBL/GenBank/DDBJ databases">
        <authorList>
            <person name="Corre E."/>
            <person name="Pelletier E."/>
            <person name="Niang G."/>
            <person name="Scheremetjew M."/>
            <person name="Finn R."/>
            <person name="Kale V."/>
            <person name="Holt S."/>
            <person name="Cochrane G."/>
            <person name="Meng A."/>
            <person name="Brown T."/>
            <person name="Cohen L."/>
        </authorList>
    </citation>
    <scope>NUCLEOTIDE SEQUENCE</scope>
    <source>
        <strain evidence="1">CCMP281</strain>
    </source>
</reference>
<evidence type="ECO:0000313" key="1">
    <source>
        <dbReference type="EMBL" id="CAE0123761.1"/>
    </source>
</evidence>
<name>A0A7S3F472_9EUKA</name>
<protein>
    <submittedName>
        <fullName evidence="1">Uncharacterized protein</fullName>
    </submittedName>
</protein>
<accession>A0A7S3F472</accession>
<dbReference type="AlphaFoldDB" id="A0A7S3F472"/>
<gene>
    <name evidence="1" type="ORF">HERI1096_LOCUS24463</name>
</gene>
<proteinExistence type="predicted"/>
<sequence length="218" mass="24586">MTRRLGACGSVRMADAAWNVSTLDCACGAWRADPWQMMQFGPPQPASSFGFINSGFLWMRGSPVMRAFVDEASARTFIPGEQINGGGDDQQAYHAALCDVPMRGHKPNRTWEHLRQSLRLALVDTRLIANAPTTLGMGNEEFGHRVQHGEFDQRINFTRPRAAVLHATWNVQESRPWVKEAFFRRAQAWCGPALGADPEAARIPAGLSRDFWKWWRQF</sequence>
<dbReference type="EMBL" id="HBHX01044168">
    <property type="protein sequence ID" value="CAE0123761.1"/>
    <property type="molecule type" value="Transcribed_RNA"/>
</dbReference>